<comment type="caution">
    <text evidence="3">The sequence shown here is derived from an EMBL/GenBank/DDBJ whole genome shotgun (WGS) entry which is preliminary data.</text>
</comment>
<dbReference type="Pfam" id="PF10101">
    <property type="entry name" value="DUF2339"/>
    <property type="match status" value="1"/>
</dbReference>
<evidence type="ECO:0000313" key="3">
    <source>
        <dbReference type="EMBL" id="MXO75842.1"/>
    </source>
</evidence>
<feature type="transmembrane region" description="Helical" evidence="2">
    <location>
        <begin position="259"/>
        <end position="281"/>
    </location>
</feature>
<feature type="transmembrane region" description="Helical" evidence="2">
    <location>
        <begin position="525"/>
        <end position="546"/>
    </location>
</feature>
<accession>A0A6I4TF02</accession>
<dbReference type="PIRSF" id="PIRSF035905">
    <property type="entry name" value="UCP035905_mp"/>
    <property type="match status" value="1"/>
</dbReference>
<feature type="transmembrane region" description="Helical" evidence="2">
    <location>
        <begin position="866"/>
        <end position="884"/>
    </location>
</feature>
<dbReference type="InterPro" id="IPR019286">
    <property type="entry name" value="DUF2339_TM"/>
</dbReference>
<evidence type="ECO:0000313" key="4">
    <source>
        <dbReference type="Proteomes" id="UP000439522"/>
    </source>
</evidence>
<feature type="transmembrane region" description="Helical" evidence="2">
    <location>
        <begin position="763"/>
        <end position="782"/>
    </location>
</feature>
<feature type="transmembrane region" description="Helical" evidence="2">
    <location>
        <begin position="604"/>
        <end position="627"/>
    </location>
</feature>
<dbReference type="EMBL" id="WTZA01000002">
    <property type="protein sequence ID" value="MXO75842.1"/>
    <property type="molecule type" value="Genomic_DNA"/>
</dbReference>
<feature type="transmembrane region" description="Helical" evidence="2">
    <location>
        <begin position="363"/>
        <end position="381"/>
    </location>
</feature>
<keyword evidence="4" id="KW-1185">Reference proteome</keyword>
<dbReference type="InterPro" id="IPR014600">
    <property type="entry name" value="UCP035905_mem"/>
</dbReference>
<feature type="transmembrane region" description="Helical" evidence="2">
    <location>
        <begin position="387"/>
        <end position="404"/>
    </location>
</feature>
<name>A0A6I4TF02_9SPHN</name>
<feature type="transmembrane region" description="Helical" evidence="2">
    <location>
        <begin position="567"/>
        <end position="584"/>
    </location>
</feature>
<gene>
    <name evidence="3" type="ORF">GRI40_11505</name>
</gene>
<feature type="transmembrane region" description="Helical" evidence="2">
    <location>
        <begin position="416"/>
        <end position="434"/>
    </location>
</feature>
<feature type="transmembrane region" description="Helical" evidence="2">
    <location>
        <begin position="738"/>
        <end position="756"/>
    </location>
</feature>
<feature type="region of interest" description="Disordered" evidence="1">
    <location>
        <begin position="55"/>
        <end position="79"/>
    </location>
</feature>
<feature type="transmembrane region" description="Helical" evidence="2">
    <location>
        <begin position="446"/>
        <end position="465"/>
    </location>
</feature>
<evidence type="ECO:0000256" key="1">
    <source>
        <dbReference type="SAM" id="MobiDB-lite"/>
    </source>
</evidence>
<feature type="transmembrane region" description="Helical" evidence="2">
    <location>
        <begin position="161"/>
        <end position="179"/>
    </location>
</feature>
<feature type="transmembrane region" description="Helical" evidence="2">
    <location>
        <begin position="313"/>
        <end position="332"/>
    </location>
</feature>
<organism evidence="3 4">
    <name type="scientific">Tsuneonella aeria</name>
    <dbReference type="NCBI Taxonomy" id="1837929"/>
    <lineage>
        <taxon>Bacteria</taxon>
        <taxon>Pseudomonadati</taxon>
        <taxon>Pseudomonadota</taxon>
        <taxon>Alphaproteobacteria</taxon>
        <taxon>Sphingomonadales</taxon>
        <taxon>Erythrobacteraceae</taxon>
        <taxon>Tsuneonella</taxon>
    </lineage>
</organism>
<feature type="transmembrane region" description="Helical" evidence="2">
    <location>
        <begin position="338"/>
        <end position="356"/>
    </location>
</feature>
<feature type="transmembrane region" description="Helical" evidence="2">
    <location>
        <begin position="477"/>
        <end position="505"/>
    </location>
</feature>
<feature type="transmembrane region" description="Helical" evidence="2">
    <location>
        <begin position="99"/>
        <end position="120"/>
    </location>
</feature>
<feature type="transmembrane region" description="Helical" evidence="2">
    <location>
        <begin position="705"/>
        <end position="726"/>
    </location>
</feature>
<feature type="transmembrane region" description="Helical" evidence="2">
    <location>
        <begin position="794"/>
        <end position="816"/>
    </location>
</feature>
<dbReference type="AlphaFoldDB" id="A0A6I4TF02"/>
<reference evidence="3 4" key="1">
    <citation type="submission" date="2019-12" db="EMBL/GenBank/DDBJ databases">
        <title>Genomic-based taxomic classification of the family Erythrobacteraceae.</title>
        <authorList>
            <person name="Xu L."/>
        </authorList>
    </citation>
    <scope>NUCLEOTIDE SEQUENCE [LARGE SCALE GENOMIC DNA]</scope>
    <source>
        <strain evidence="3 4">100921-2</strain>
    </source>
</reference>
<dbReference type="PANTHER" id="PTHR38434:SF1">
    <property type="entry name" value="BLL2549 PROTEIN"/>
    <property type="match status" value="1"/>
</dbReference>
<protein>
    <submittedName>
        <fullName evidence="3">DUF2339 domain-containing protein</fullName>
    </submittedName>
</protein>
<dbReference type="PANTHER" id="PTHR38434">
    <property type="entry name" value="BLL2549 PROTEIN"/>
    <property type="match status" value="1"/>
</dbReference>
<keyword evidence="2" id="KW-0812">Transmembrane</keyword>
<feature type="transmembrane region" description="Helical" evidence="2">
    <location>
        <begin position="676"/>
        <end position="693"/>
    </location>
</feature>
<feature type="transmembrane region" description="Helical" evidence="2">
    <location>
        <begin position="634"/>
        <end position="656"/>
    </location>
</feature>
<feature type="transmembrane region" description="Helical" evidence="2">
    <location>
        <begin position="185"/>
        <end position="204"/>
    </location>
</feature>
<keyword evidence="2" id="KW-0472">Membrane</keyword>
<feature type="transmembrane region" description="Helical" evidence="2">
    <location>
        <begin position="235"/>
        <end position="252"/>
    </location>
</feature>
<proteinExistence type="predicted"/>
<feature type="transmembrane region" description="Helical" evidence="2">
    <location>
        <begin position="891"/>
        <end position="908"/>
    </location>
</feature>
<feature type="transmembrane region" description="Helical" evidence="2">
    <location>
        <begin position="828"/>
        <end position="846"/>
    </location>
</feature>
<keyword evidence="2" id="KW-1133">Transmembrane helix</keyword>
<feature type="transmembrane region" description="Helical" evidence="2">
    <location>
        <begin position="132"/>
        <end position="149"/>
    </location>
</feature>
<feature type="transmembrane region" description="Helical" evidence="2">
    <location>
        <begin position="287"/>
        <end position="306"/>
    </location>
</feature>
<dbReference type="Proteomes" id="UP000439522">
    <property type="component" value="Unassembled WGS sequence"/>
</dbReference>
<feature type="transmembrane region" description="Helical" evidence="2">
    <location>
        <begin position="920"/>
        <end position="937"/>
    </location>
</feature>
<evidence type="ECO:0000256" key="2">
    <source>
        <dbReference type="SAM" id="Phobius"/>
    </source>
</evidence>
<sequence length="953" mass="99037">MLMLGLIMAFVAIAMLWRRVDVLEREVKGLRAGNGAVSYPGDAPVSAPITQALAEQPPAAPAAPEPTVVQEPTPERKRTWRPRMAMPRFDFEDVFGRQLPIWAGGVTLAVAGFFLVRWSIDAGLLTPPVRVVLAGLFGMALLVGAETAWRWRERVADPRVAQALAGAGLATLYAAFYLAGTRYGLIGSTIAFVGLAGVTAAGIVLSFRFGLPSAVLGLVGGFAAPVLVGGDEANLPLLTIYLALVTAGLALTGRRQDRAWLGIAALAAGLLWGALLSAGGVSATPDIAVLGAYLVLLGGVLPALSTANDRPAWFVRVGAAALASVQLAGLVRQGGFDALEWSLYLMLGAALAWFGWRQAAMREASAVAAAVGVALLFFWPAPEATGFAAAALGVCAIFALIPLIQIWRGSHRAIDFWQVGGTAFGVAGAAYAQLGRFALGLPEPELALVTALLAVLPALAAWRAWQRSDSVLDRPEAAALAFAAALGGIALLLGIPAWAAPLAALAVATAMLWVDRQRAEPAARAIGWAAAALGALLLAALPHVATMAANEFTRLAGMSESVDWRSPLRWAAAALAFVAVVAQSREARARALAEAASAVLAYGAMAQILPPMVMAWVAAIAAAALAWRAKWPGAATALLAIAALWAVEPAVLWLAGGAMALVGSPFVTADLPPAPMILRQLMPVAAALSFIAARKAAIPVAQRHVGMALTVTAVIAAHALFRHGFAAIIGADFVTTGLLQRAAWEFVLVGGSVALWRKGRARGAAALAGIAMAHFAWFTLVLHNPLWSAQAVGAVPIANAIVPAYAAGFAALWVLRKVSGHASPVIRWFLDAAVMTLLAFMALSLLRQAFAGSDLVSAPMGEGEDLLRSLTGIVLAVGFLLWGARTGKRSWRIGSLVLMVIAVLKVFLVDAADLGGLARIASFMALGFSLIGIGWFYSRQLRGSTMPTASVTQ</sequence>